<dbReference type="KEGG" id="hazt:108678113"/>
<feature type="signal peptide" evidence="2">
    <location>
        <begin position="1"/>
        <end position="23"/>
    </location>
</feature>
<gene>
    <name evidence="4" type="primary">LOC108678113</name>
</gene>
<proteinExistence type="predicted"/>
<dbReference type="AlphaFoldDB" id="A0A8B7P7C6"/>
<evidence type="ECO:0000256" key="2">
    <source>
        <dbReference type="SAM" id="SignalP"/>
    </source>
</evidence>
<name>A0A8B7P7C6_HYAAZ</name>
<evidence type="ECO:0000256" key="1">
    <source>
        <dbReference type="SAM" id="MobiDB-lite"/>
    </source>
</evidence>
<feature type="compositionally biased region" description="Polar residues" evidence="1">
    <location>
        <begin position="77"/>
        <end position="98"/>
    </location>
</feature>
<protein>
    <submittedName>
        <fullName evidence="4">Uncharacterized protein LOC108678113</fullName>
    </submittedName>
</protein>
<evidence type="ECO:0000313" key="3">
    <source>
        <dbReference type="Proteomes" id="UP000694843"/>
    </source>
</evidence>
<sequence length="237" mass="25474">MGGRAVMALALLLSAILVSTASADSALNQTSADAVVNTSLPLPDLVVEKPSDVVDKTENHTRFSTTAHQEPNHELRNTSSSNKTANLTNVEIPSSNETKIVESRTDASSAKEKFFFGSFRTQTHIIVTYSTSTVPLYCLLGTATSACTVGRRRRKRQSVPISLLANEMQDRVESSLSGFDSKGQMREVVDGGKKFFTVWTKFLTTTTLTTTATNTASTISLSYYCTAGSISLPANCG</sequence>
<feature type="chain" id="PRO_5034743851" evidence="2">
    <location>
        <begin position="24"/>
        <end position="237"/>
    </location>
</feature>
<accession>A0A8B7P7C6</accession>
<evidence type="ECO:0000313" key="4">
    <source>
        <dbReference type="RefSeq" id="XP_018021948.1"/>
    </source>
</evidence>
<organism evidence="3 4">
    <name type="scientific">Hyalella azteca</name>
    <name type="common">Amphipod</name>
    <dbReference type="NCBI Taxonomy" id="294128"/>
    <lineage>
        <taxon>Eukaryota</taxon>
        <taxon>Metazoa</taxon>
        <taxon>Ecdysozoa</taxon>
        <taxon>Arthropoda</taxon>
        <taxon>Crustacea</taxon>
        <taxon>Multicrustacea</taxon>
        <taxon>Malacostraca</taxon>
        <taxon>Eumalacostraca</taxon>
        <taxon>Peracarida</taxon>
        <taxon>Amphipoda</taxon>
        <taxon>Senticaudata</taxon>
        <taxon>Talitrida</taxon>
        <taxon>Talitroidea</taxon>
        <taxon>Hyalellidae</taxon>
        <taxon>Hyalella</taxon>
    </lineage>
</organism>
<keyword evidence="2" id="KW-0732">Signal</keyword>
<dbReference type="OrthoDB" id="10580608at2759"/>
<dbReference type="Proteomes" id="UP000694843">
    <property type="component" value="Unplaced"/>
</dbReference>
<keyword evidence="3" id="KW-1185">Reference proteome</keyword>
<reference evidence="4" key="1">
    <citation type="submission" date="2025-08" db="UniProtKB">
        <authorList>
            <consortium name="RefSeq"/>
        </authorList>
    </citation>
    <scope>IDENTIFICATION</scope>
    <source>
        <tissue evidence="4">Whole organism</tissue>
    </source>
</reference>
<dbReference type="RefSeq" id="XP_018021948.1">
    <property type="nucleotide sequence ID" value="XM_018166459.2"/>
</dbReference>
<feature type="region of interest" description="Disordered" evidence="1">
    <location>
        <begin position="62"/>
        <end position="103"/>
    </location>
</feature>
<dbReference type="GeneID" id="108678113"/>